<feature type="domain" description="NmrA-like" evidence="2">
    <location>
        <begin position="171"/>
        <end position="288"/>
    </location>
</feature>
<feature type="region of interest" description="Disordered" evidence="1">
    <location>
        <begin position="51"/>
        <end position="81"/>
    </location>
</feature>
<gene>
    <name evidence="3" type="ORF">GCU69_12195</name>
</gene>
<dbReference type="PANTHER" id="PTHR43162:SF1">
    <property type="entry name" value="PRESTALK A DIFFERENTIATION PROTEIN A"/>
    <property type="match status" value="1"/>
</dbReference>
<dbReference type="Pfam" id="PF05368">
    <property type="entry name" value="NmrA"/>
    <property type="match status" value="1"/>
</dbReference>
<dbReference type="Gene3D" id="3.90.25.10">
    <property type="entry name" value="UDP-galactose 4-epimerase, domain 1"/>
    <property type="match status" value="1"/>
</dbReference>
<evidence type="ECO:0000256" key="1">
    <source>
        <dbReference type="SAM" id="MobiDB-lite"/>
    </source>
</evidence>
<dbReference type="InterPro" id="IPR008030">
    <property type="entry name" value="NmrA-like"/>
</dbReference>
<dbReference type="Proteomes" id="UP000621266">
    <property type="component" value="Unassembled WGS sequence"/>
</dbReference>
<organism evidence="3 4">
    <name type="scientific">Streptomyces lycii</name>
    <dbReference type="NCBI Taxonomy" id="2654337"/>
    <lineage>
        <taxon>Bacteria</taxon>
        <taxon>Bacillati</taxon>
        <taxon>Actinomycetota</taxon>
        <taxon>Actinomycetes</taxon>
        <taxon>Kitasatosporales</taxon>
        <taxon>Streptomycetaceae</taxon>
        <taxon>Streptomyces</taxon>
    </lineage>
</organism>
<keyword evidence="4" id="KW-1185">Reference proteome</keyword>
<dbReference type="SUPFAM" id="SSF51735">
    <property type="entry name" value="NAD(P)-binding Rossmann-fold domains"/>
    <property type="match status" value="1"/>
</dbReference>
<name>A0ABQ7FLK1_9ACTN</name>
<dbReference type="EMBL" id="WHPN01000262">
    <property type="protein sequence ID" value="KAF4408838.1"/>
    <property type="molecule type" value="Genomic_DNA"/>
</dbReference>
<feature type="compositionally biased region" description="Low complexity" evidence="1">
    <location>
        <begin position="51"/>
        <end position="60"/>
    </location>
</feature>
<feature type="region of interest" description="Disordered" evidence="1">
    <location>
        <begin position="1"/>
        <end position="36"/>
    </location>
</feature>
<protein>
    <submittedName>
        <fullName evidence="3">NmrA family NAD(P)-binding protein</fullName>
    </submittedName>
</protein>
<dbReference type="InterPro" id="IPR036291">
    <property type="entry name" value="NAD(P)-bd_dom_sf"/>
</dbReference>
<sequence length="327" mass="33536">MTRAGHPVRAASRTAGRSATASATAGRTTAVTTAGRTTTAATVTAATSTAATATATGGTRTTEDTGATEDTRATAPGRTAAPVAAAAVPVTFDWYDPATHDAALDGATGVYLVPPVGSADPAAVMLPFLDRARRAGVRRAVLLSSSQVARGGPLTGIVHRGVTELFGEWAVLRPSWFMQNFTGRHLHADSIRATGVLTTATGDGRVAFVDAEDIAAVAAQALTDPAPHNTDWVLTGPEALSYDAVAAVVTGVTGRPVRHDAVPEEEMRARLAREMPAEFAAVLAGLDRLIAGGAEDRVTDAVERVTGRRPRSFADHAAAHAEAFTAG</sequence>
<comment type="caution">
    <text evidence="3">The sequence shown here is derived from an EMBL/GenBank/DDBJ whole genome shotgun (WGS) entry which is preliminary data.</text>
</comment>
<feature type="compositionally biased region" description="Low complexity" evidence="1">
    <location>
        <begin position="9"/>
        <end position="36"/>
    </location>
</feature>
<reference evidence="3 4" key="1">
    <citation type="submission" date="2019-10" db="EMBL/GenBank/DDBJ databases">
        <title>Streptomyces tenebrisbrunneis sp.nov., an endogenous actinomycete isolated from of Lycium ruthenicum.</title>
        <authorList>
            <person name="Ma L."/>
        </authorList>
    </citation>
    <scope>NUCLEOTIDE SEQUENCE [LARGE SCALE GENOMIC DNA]</scope>
    <source>
        <strain evidence="3 4">TRM 66187</strain>
    </source>
</reference>
<evidence type="ECO:0000259" key="2">
    <source>
        <dbReference type="Pfam" id="PF05368"/>
    </source>
</evidence>
<dbReference type="PANTHER" id="PTHR43162">
    <property type="match status" value="1"/>
</dbReference>
<dbReference type="InterPro" id="IPR051604">
    <property type="entry name" value="Ergot_Alk_Oxidoreductase"/>
</dbReference>
<evidence type="ECO:0000313" key="3">
    <source>
        <dbReference type="EMBL" id="KAF4408838.1"/>
    </source>
</evidence>
<proteinExistence type="predicted"/>
<dbReference type="Gene3D" id="3.40.50.720">
    <property type="entry name" value="NAD(P)-binding Rossmann-like Domain"/>
    <property type="match status" value="1"/>
</dbReference>
<accession>A0ABQ7FLK1</accession>
<evidence type="ECO:0000313" key="4">
    <source>
        <dbReference type="Proteomes" id="UP000621266"/>
    </source>
</evidence>